<protein>
    <submittedName>
        <fullName evidence="2">Condensation domain-containing protein</fullName>
    </submittedName>
</protein>
<keyword evidence="3" id="KW-1185">Reference proteome</keyword>
<evidence type="ECO:0000313" key="2">
    <source>
        <dbReference type="EMBL" id="ROP42539.1"/>
    </source>
</evidence>
<name>A0A3N1HJ72_9PSEU</name>
<evidence type="ECO:0000313" key="3">
    <source>
        <dbReference type="Proteomes" id="UP000268727"/>
    </source>
</evidence>
<dbReference type="InterPro" id="IPR001242">
    <property type="entry name" value="Condensation_dom"/>
</dbReference>
<evidence type="ECO:0000259" key="1">
    <source>
        <dbReference type="Pfam" id="PF00668"/>
    </source>
</evidence>
<dbReference type="PANTHER" id="PTHR45527">
    <property type="entry name" value="NONRIBOSOMAL PEPTIDE SYNTHETASE"/>
    <property type="match status" value="1"/>
</dbReference>
<dbReference type="Proteomes" id="UP000268727">
    <property type="component" value="Unassembled WGS sequence"/>
</dbReference>
<feature type="domain" description="Condensation" evidence="1">
    <location>
        <begin position="83"/>
        <end position="395"/>
    </location>
</feature>
<accession>A0A3N1HJ72</accession>
<dbReference type="PANTHER" id="PTHR45527:SF14">
    <property type="entry name" value="PLIPASTATIN SYNTHASE SUBUNIT B"/>
    <property type="match status" value="1"/>
</dbReference>
<dbReference type="GO" id="GO:0031177">
    <property type="term" value="F:phosphopantetheine binding"/>
    <property type="evidence" value="ECO:0007669"/>
    <property type="project" value="TreeGrafter"/>
</dbReference>
<dbReference type="GO" id="GO:0008610">
    <property type="term" value="P:lipid biosynthetic process"/>
    <property type="evidence" value="ECO:0007669"/>
    <property type="project" value="UniProtKB-ARBA"/>
</dbReference>
<sequence>MKAVPFTSHQGELIKGMLMTTLSEYRVRPGRLREWSLDEAPFREAASSAERGAPPSYNQEWHLRFVTSLTARDAWVPLWMGFRFDLAGPLDVEAFREALRTWVERHETLRTAFRATGAGTERFTVEPDAVSVRDVVVGDFASDDDLRACLEQRIDAATGAFSLPSHVVETVERADSTTVIVALDHAHTDGSSVMTAVAEWQELYAAAVAGRPVEHHDVGSYVDFGGVERAAAREVDADHPAVGHWARFIEAGGDRVLRFPLDLGVPDGEELPHAKQDVLLLDASEADAVEEACHDAGGGFLAGLLAALAIVAHQVTGEPVYRTVMPSSTRTRREWLSSMGWYIGVGPIEIDVRAAGSFLDVVPVAQRSAKTALRLSRVPMPRIAEILGIERELERRMPEVFPFVSFADMRVVPGVSRWPEWDARPLVRISTSGSKVNIWTHRTDEGFWLTARYPATETADVSVAGYVDRVREVLHSVAKTGDHLLRTEGETV</sequence>
<dbReference type="GO" id="GO:0003824">
    <property type="term" value="F:catalytic activity"/>
    <property type="evidence" value="ECO:0007669"/>
    <property type="project" value="InterPro"/>
</dbReference>
<dbReference type="GO" id="GO:0005829">
    <property type="term" value="C:cytosol"/>
    <property type="evidence" value="ECO:0007669"/>
    <property type="project" value="TreeGrafter"/>
</dbReference>
<reference evidence="2 3" key="1">
    <citation type="submission" date="2018-11" db="EMBL/GenBank/DDBJ databases">
        <title>Sequencing the genomes of 1000 actinobacteria strains.</title>
        <authorList>
            <person name="Klenk H.-P."/>
        </authorList>
    </citation>
    <scope>NUCLEOTIDE SEQUENCE [LARGE SCALE GENOMIC DNA]</scope>
    <source>
        <strain evidence="2 3">DSM 44231</strain>
    </source>
</reference>
<dbReference type="EMBL" id="RJKM01000001">
    <property type="protein sequence ID" value="ROP42539.1"/>
    <property type="molecule type" value="Genomic_DNA"/>
</dbReference>
<dbReference type="Gene3D" id="3.30.559.10">
    <property type="entry name" value="Chloramphenicol acetyltransferase-like domain"/>
    <property type="match status" value="1"/>
</dbReference>
<dbReference type="Pfam" id="PF00668">
    <property type="entry name" value="Condensation"/>
    <property type="match status" value="1"/>
</dbReference>
<dbReference type="InterPro" id="IPR023213">
    <property type="entry name" value="CAT-like_dom_sf"/>
</dbReference>
<comment type="caution">
    <text evidence="2">The sequence shown here is derived from an EMBL/GenBank/DDBJ whole genome shotgun (WGS) entry which is preliminary data.</text>
</comment>
<dbReference type="SUPFAM" id="SSF52777">
    <property type="entry name" value="CoA-dependent acyltransferases"/>
    <property type="match status" value="2"/>
</dbReference>
<dbReference type="GO" id="GO:0044550">
    <property type="term" value="P:secondary metabolite biosynthetic process"/>
    <property type="evidence" value="ECO:0007669"/>
    <property type="project" value="TreeGrafter"/>
</dbReference>
<dbReference type="Gene3D" id="3.30.559.30">
    <property type="entry name" value="Nonribosomal peptide synthetase, condensation domain"/>
    <property type="match status" value="1"/>
</dbReference>
<proteinExistence type="predicted"/>
<dbReference type="GO" id="GO:0043041">
    <property type="term" value="P:amino acid activation for nonribosomal peptide biosynthetic process"/>
    <property type="evidence" value="ECO:0007669"/>
    <property type="project" value="TreeGrafter"/>
</dbReference>
<gene>
    <name evidence="2" type="ORF">EDD40_8043</name>
</gene>
<organism evidence="2 3">
    <name type="scientific">Saccharothrix texasensis</name>
    <dbReference type="NCBI Taxonomy" id="103734"/>
    <lineage>
        <taxon>Bacteria</taxon>
        <taxon>Bacillati</taxon>
        <taxon>Actinomycetota</taxon>
        <taxon>Actinomycetes</taxon>
        <taxon>Pseudonocardiales</taxon>
        <taxon>Pseudonocardiaceae</taxon>
        <taxon>Saccharothrix</taxon>
    </lineage>
</organism>
<dbReference type="AlphaFoldDB" id="A0A3N1HJ72"/>